<dbReference type="PROSITE" id="PS01326">
    <property type="entry name" value="DAP_EPIMERASE"/>
    <property type="match status" value="1"/>
</dbReference>
<dbReference type="FunFam" id="3.10.310.10:FF:000001">
    <property type="entry name" value="Diaminopimelate epimerase"/>
    <property type="match status" value="1"/>
</dbReference>
<dbReference type="GO" id="GO:0005829">
    <property type="term" value="C:cytosol"/>
    <property type="evidence" value="ECO:0007669"/>
    <property type="project" value="TreeGrafter"/>
</dbReference>
<evidence type="ECO:0000256" key="2">
    <source>
        <dbReference type="ARBA" id="ARBA00010219"/>
    </source>
</evidence>
<dbReference type="GO" id="GO:0008837">
    <property type="term" value="F:diaminopimelate epimerase activity"/>
    <property type="evidence" value="ECO:0007669"/>
    <property type="project" value="UniProtKB-UniRule"/>
</dbReference>
<feature type="binding site" evidence="9">
    <location>
        <position position="195"/>
    </location>
    <ligand>
        <name>substrate</name>
    </ligand>
</feature>
<dbReference type="SUPFAM" id="SSF54506">
    <property type="entry name" value="Diaminopimelate epimerase-like"/>
    <property type="match status" value="1"/>
</dbReference>
<comment type="catalytic activity">
    <reaction evidence="8 9">
        <text>(2S,6S)-2,6-diaminopimelate = meso-2,6-diaminopimelate</text>
        <dbReference type="Rhea" id="RHEA:15393"/>
        <dbReference type="ChEBI" id="CHEBI:57609"/>
        <dbReference type="ChEBI" id="CHEBI:57791"/>
        <dbReference type="EC" id="5.1.1.7"/>
    </reaction>
</comment>
<evidence type="ECO:0000256" key="5">
    <source>
        <dbReference type="ARBA" id="ARBA00022605"/>
    </source>
</evidence>
<evidence type="ECO:0000256" key="9">
    <source>
        <dbReference type="HAMAP-Rule" id="MF_00197"/>
    </source>
</evidence>
<feature type="binding site" evidence="9">
    <location>
        <position position="12"/>
    </location>
    <ligand>
        <name>substrate</name>
    </ligand>
</feature>
<evidence type="ECO:0000256" key="7">
    <source>
        <dbReference type="ARBA" id="ARBA00023235"/>
    </source>
</evidence>
<dbReference type="EC" id="5.1.1.7" evidence="3 9"/>
<feature type="site" description="Could be important to modulate the pK values of the two catalytic cysteine residues" evidence="9">
    <location>
        <position position="213"/>
    </location>
</feature>
<feature type="binding site" evidence="9">
    <location>
        <begin position="213"/>
        <end position="214"/>
    </location>
    <ligand>
        <name>substrate</name>
    </ligand>
</feature>
<dbReference type="OrthoDB" id="9805408at2"/>
<dbReference type="RefSeq" id="WP_074670398.1">
    <property type="nucleotide sequence ID" value="NZ_FNQG01000002.1"/>
</dbReference>
<keyword evidence="4 9" id="KW-0963">Cytoplasm</keyword>
<dbReference type="AlphaFoldDB" id="A0A1H3VJL7"/>
<evidence type="ECO:0000256" key="3">
    <source>
        <dbReference type="ARBA" id="ARBA00013080"/>
    </source>
</evidence>
<keyword evidence="7 9" id="KW-0413">Isomerase</keyword>
<dbReference type="EMBL" id="FNQG01000002">
    <property type="protein sequence ID" value="SDZ74970.1"/>
    <property type="molecule type" value="Genomic_DNA"/>
</dbReference>
<protein>
    <recommendedName>
        <fullName evidence="3 9">Diaminopimelate epimerase</fullName>
        <shortName evidence="9">DAP epimerase</shortName>
        <ecNumber evidence="3 9">5.1.1.7</ecNumber>
    </recommendedName>
    <alternativeName>
        <fullName evidence="9">PLP-independent amino acid racemase</fullName>
    </alternativeName>
</protein>
<feature type="binding site" evidence="9">
    <location>
        <position position="162"/>
    </location>
    <ligand>
        <name>substrate</name>
    </ligand>
</feature>
<evidence type="ECO:0000256" key="10">
    <source>
        <dbReference type="PROSITE-ProRule" id="PRU10125"/>
    </source>
</evidence>
<feature type="binding site" evidence="9">
    <location>
        <position position="63"/>
    </location>
    <ligand>
        <name>substrate</name>
    </ligand>
</feature>
<gene>
    <name evidence="9" type="primary">dapF</name>
    <name evidence="11" type="ORF">SAMN05660648_00320</name>
</gene>
<dbReference type="InterPro" id="IPR001653">
    <property type="entry name" value="DAP_epimerase_DapF"/>
</dbReference>
<dbReference type="FunFam" id="3.10.310.10:FF:000004">
    <property type="entry name" value="Diaminopimelate epimerase"/>
    <property type="match status" value="1"/>
</dbReference>
<feature type="binding site" evidence="9">
    <location>
        <begin position="73"/>
        <end position="74"/>
    </location>
    <ligand>
        <name>substrate</name>
    </ligand>
</feature>
<dbReference type="Proteomes" id="UP000183469">
    <property type="component" value="Unassembled WGS sequence"/>
</dbReference>
<comment type="subunit">
    <text evidence="9">Homodimer.</text>
</comment>
<accession>A0A1H3VJL7</accession>
<evidence type="ECO:0000256" key="1">
    <source>
        <dbReference type="ARBA" id="ARBA00005196"/>
    </source>
</evidence>
<feature type="active site" description="Proton acceptor" evidence="9">
    <location>
        <position position="222"/>
    </location>
</feature>
<dbReference type="PANTHER" id="PTHR31689">
    <property type="entry name" value="DIAMINOPIMELATE EPIMERASE, CHLOROPLASTIC"/>
    <property type="match status" value="1"/>
</dbReference>
<comment type="subcellular location">
    <subcellularLocation>
        <location evidence="9">Cytoplasm</location>
    </subcellularLocation>
</comment>
<proteinExistence type="inferred from homology"/>
<comment type="caution">
    <text evidence="9">Lacks conserved residue(s) required for the propagation of feature annotation.</text>
</comment>
<dbReference type="Pfam" id="PF01678">
    <property type="entry name" value="DAP_epimerase"/>
    <property type="match status" value="2"/>
</dbReference>
<dbReference type="GO" id="GO:0009089">
    <property type="term" value="P:lysine biosynthetic process via diaminopimelate"/>
    <property type="evidence" value="ECO:0007669"/>
    <property type="project" value="UniProtKB-UniRule"/>
</dbReference>
<dbReference type="HAMAP" id="MF_00197">
    <property type="entry name" value="DAP_epimerase"/>
    <property type="match status" value="1"/>
</dbReference>
<dbReference type="Gene3D" id="3.10.310.10">
    <property type="entry name" value="Diaminopimelate Epimerase, Chain A, domain 1"/>
    <property type="match status" value="2"/>
</dbReference>
<feature type="binding site" evidence="9">
    <location>
        <begin position="223"/>
        <end position="224"/>
    </location>
    <ligand>
        <name>substrate</name>
    </ligand>
</feature>
<comment type="pathway">
    <text evidence="1 9">Amino-acid biosynthesis; L-lysine biosynthesis via DAP pathway; DL-2,6-diaminopimelate from LL-2,6-diaminopimelate: step 1/1.</text>
</comment>
<dbReference type="InterPro" id="IPR018510">
    <property type="entry name" value="DAP_epimerase_AS"/>
</dbReference>
<evidence type="ECO:0000256" key="8">
    <source>
        <dbReference type="ARBA" id="ARBA00051712"/>
    </source>
</evidence>
<dbReference type="PANTHER" id="PTHR31689:SF0">
    <property type="entry name" value="DIAMINOPIMELATE EPIMERASE"/>
    <property type="match status" value="1"/>
</dbReference>
<evidence type="ECO:0000313" key="12">
    <source>
        <dbReference type="Proteomes" id="UP000183469"/>
    </source>
</evidence>
<feature type="site" description="Could be important to modulate the pK values of the two catalytic cysteine residues" evidence="9">
    <location>
        <position position="164"/>
    </location>
</feature>
<comment type="similarity">
    <text evidence="2 9">Belongs to the diaminopimelate epimerase family.</text>
</comment>
<feature type="active site" evidence="10">
    <location>
        <position position="72"/>
    </location>
</feature>
<evidence type="ECO:0000256" key="6">
    <source>
        <dbReference type="ARBA" id="ARBA00023154"/>
    </source>
</evidence>
<keyword evidence="5 9" id="KW-0028">Amino-acid biosynthesis</keyword>
<comment type="function">
    <text evidence="9">Catalyzes the stereoinversion of LL-2,6-diaminopimelate (L,L-DAP) to meso-diaminopimelate (meso-DAP), a precursor of L-lysine and an essential component of the bacterial peptidoglycan.</text>
</comment>
<sequence length="286" mass="31424">MKKFTKWQGCGNDFVLFDCLQDDIEDYASVARKVCDRHYGVGADGILVVLPSAHADFRMRIFNTDGSEAEMCGNGIRCFARYLYDFGLTKETRFTVETGAGILVPEIVLEGGKVKGIKVDMGEPHLLGEEIPVVGFDGAKVIDKSMSVDGQEYHFTAVSMGNPHCVIFVDDAENFPIYELGHKFEEYALFPKKTNTEFVEVKDRQHVRMRVWERGAAVTLACGTGSCATVVAGILNGKLDRDAATEVELDGGKLSIHWANDNHVFMTGPAELVFSGELADCEACVC</sequence>
<dbReference type="NCBIfam" id="TIGR00652">
    <property type="entry name" value="DapF"/>
    <property type="match status" value="1"/>
</dbReference>
<organism evidence="11 12">
    <name type="scientific">Selenomonas ruminantium</name>
    <dbReference type="NCBI Taxonomy" id="971"/>
    <lineage>
        <taxon>Bacteria</taxon>
        <taxon>Bacillati</taxon>
        <taxon>Bacillota</taxon>
        <taxon>Negativicutes</taxon>
        <taxon>Selenomonadales</taxon>
        <taxon>Selenomonadaceae</taxon>
        <taxon>Selenomonas</taxon>
    </lineage>
</organism>
<reference evidence="11 12" key="1">
    <citation type="submission" date="2016-10" db="EMBL/GenBank/DDBJ databases">
        <authorList>
            <person name="de Groot N.N."/>
        </authorList>
    </citation>
    <scope>NUCLEOTIDE SEQUENCE [LARGE SCALE GENOMIC DNA]</scope>
    <source>
        <strain evidence="11 12">DSM 2872</strain>
    </source>
</reference>
<dbReference type="UniPathway" id="UPA00034">
    <property type="reaction ID" value="UER00025"/>
</dbReference>
<feature type="active site" description="Proton donor" evidence="9">
    <location>
        <position position="72"/>
    </location>
</feature>
<evidence type="ECO:0000313" key="11">
    <source>
        <dbReference type="EMBL" id="SDZ74970.1"/>
    </source>
</evidence>
<evidence type="ECO:0000256" key="4">
    <source>
        <dbReference type="ARBA" id="ARBA00022490"/>
    </source>
</evidence>
<name>A0A1H3VJL7_SELRU</name>
<keyword evidence="6 9" id="KW-0457">Lysine biosynthesis</keyword>